<evidence type="ECO:0000313" key="5">
    <source>
        <dbReference type="Proteomes" id="UP000007947"/>
    </source>
</evidence>
<evidence type="ECO:0000256" key="2">
    <source>
        <dbReference type="ARBA" id="ARBA00022679"/>
    </source>
</evidence>
<keyword evidence="2" id="KW-0808">Transferase</keyword>
<dbReference type="SUPFAM" id="SSF53756">
    <property type="entry name" value="UDP-Glycosyltransferase/glycogen phosphorylase"/>
    <property type="match status" value="1"/>
</dbReference>
<dbReference type="InterPro" id="IPR028098">
    <property type="entry name" value="Glyco_trans_4-like_N"/>
</dbReference>
<dbReference type="RefSeq" id="WP_013865186.1">
    <property type="nucleotide sequence ID" value="NC_015635.1"/>
</dbReference>
<dbReference type="KEGG" id="mph:MLP_43380"/>
<gene>
    <name evidence="4" type="ordered locus">MLP_43380</name>
</gene>
<dbReference type="OrthoDB" id="9790710at2"/>
<keyword evidence="1" id="KW-0328">Glycosyltransferase</keyword>
<protein>
    <recommendedName>
        <fullName evidence="3">Glycosyltransferase subfamily 4-like N-terminal domain-containing protein</fullName>
    </recommendedName>
</protein>
<dbReference type="eggNOG" id="COG0438">
    <property type="taxonomic scope" value="Bacteria"/>
</dbReference>
<dbReference type="Pfam" id="PF13439">
    <property type="entry name" value="Glyco_transf_4"/>
    <property type="match status" value="1"/>
</dbReference>
<dbReference type="InterPro" id="IPR050194">
    <property type="entry name" value="Glycosyltransferase_grp1"/>
</dbReference>
<dbReference type="HOGENOM" id="CLU_009583_2_2_11"/>
<keyword evidence="5" id="KW-1185">Reference proteome</keyword>
<evidence type="ECO:0000313" key="4">
    <source>
        <dbReference type="EMBL" id="BAK37352.1"/>
    </source>
</evidence>
<dbReference type="AlphaFoldDB" id="F5XSU4"/>
<feature type="domain" description="Glycosyltransferase subfamily 4-like N-terminal" evidence="3">
    <location>
        <begin position="19"/>
        <end position="184"/>
    </location>
</feature>
<organism evidence="4 5">
    <name type="scientific">Microlunatus phosphovorus (strain ATCC 700054 / DSM 10555 / JCM 9379 / NBRC 101784 / NCIMB 13414 / VKM Ac-1990 / NM-1)</name>
    <dbReference type="NCBI Taxonomy" id="1032480"/>
    <lineage>
        <taxon>Bacteria</taxon>
        <taxon>Bacillati</taxon>
        <taxon>Actinomycetota</taxon>
        <taxon>Actinomycetes</taxon>
        <taxon>Propionibacteriales</taxon>
        <taxon>Propionibacteriaceae</taxon>
        <taxon>Microlunatus</taxon>
    </lineage>
</organism>
<dbReference type="STRING" id="1032480.MLP_43380"/>
<dbReference type="GO" id="GO:0016757">
    <property type="term" value="F:glycosyltransferase activity"/>
    <property type="evidence" value="ECO:0007669"/>
    <property type="project" value="UniProtKB-KW"/>
</dbReference>
<name>F5XSU4_MICPN</name>
<sequence>MRIAYVCTDPGIPVLGRKGASVHAQAVLTEFVRAGHEVHLLTPRPDGDAFPGVRVHLLPSIGKGDAAVRERRAQASDAAVAEVLSTIAPDLVYERYALWGRTATRWAAEHGIRSVLEVNAPLVAEQQRFRELVHVDEAEAVAHSALSCADTVICVSEPVGAWARERGARPGAVLVEPNGVDPTRITLPLGPVAPVDSDTFTVGFLGTLKPWHGLDTLVSAMEPLIRADRSWRLLLVGDGPMAEDVQHRLAAAGLADRAELTGAVSPAEVTAYLHRMDIGCAPYPAGGNDYFSPLKVYEYLAAGVPVVASAVGQLPAALDQGRLGRLVPPGDAAALTEGLTDLRGNLDERIRLRRLGREAVLARHTWRALVQRVLAHGDHPRAA</sequence>
<evidence type="ECO:0000256" key="1">
    <source>
        <dbReference type="ARBA" id="ARBA00022676"/>
    </source>
</evidence>
<proteinExistence type="predicted"/>
<dbReference type="PANTHER" id="PTHR45947">
    <property type="entry name" value="SULFOQUINOVOSYL TRANSFERASE SQD2"/>
    <property type="match status" value="1"/>
</dbReference>
<dbReference type="EMBL" id="AP012204">
    <property type="protein sequence ID" value="BAK37352.1"/>
    <property type="molecule type" value="Genomic_DNA"/>
</dbReference>
<reference evidence="4 5" key="1">
    <citation type="submission" date="2011-05" db="EMBL/GenBank/DDBJ databases">
        <title>Whole genome sequence of Microlunatus phosphovorus NM-1.</title>
        <authorList>
            <person name="Hosoyama A."/>
            <person name="Sasaki K."/>
            <person name="Harada T."/>
            <person name="Igarashi R."/>
            <person name="Kawakoshi A."/>
            <person name="Sasagawa M."/>
            <person name="Fukada J."/>
            <person name="Nakamura S."/>
            <person name="Katano Y."/>
            <person name="Hanada S."/>
            <person name="Kamagata Y."/>
            <person name="Nakamura N."/>
            <person name="Yamazaki S."/>
            <person name="Fujita N."/>
        </authorList>
    </citation>
    <scope>NUCLEOTIDE SEQUENCE [LARGE SCALE GENOMIC DNA]</scope>
    <source>
        <strain evidence="5">ATCC 700054 / DSM 10555 / JCM 9379 / NBRC 101784 / NCIMB 13414 / VKM Ac-1990 / NM-1</strain>
    </source>
</reference>
<accession>F5XSU4</accession>
<dbReference type="Pfam" id="PF13692">
    <property type="entry name" value="Glyco_trans_1_4"/>
    <property type="match status" value="1"/>
</dbReference>
<dbReference type="CDD" id="cd03794">
    <property type="entry name" value="GT4_WbuB-like"/>
    <property type="match status" value="1"/>
</dbReference>
<dbReference type="PANTHER" id="PTHR45947:SF3">
    <property type="entry name" value="SULFOQUINOVOSYL TRANSFERASE SQD2"/>
    <property type="match status" value="1"/>
</dbReference>
<evidence type="ECO:0000259" key="3">
    <source>
        <dbReference type="Pfam" id="PF13439"/>
    </source>
</evidence>
<dbReference type="GO" id="GO:1901137">
    <property type="term" value="P:carbohydrate derivative biosynthetic process"/>
    <property type="evidence" value="ECO:0007669"/>
    <property type="project" value="UniProtKB-ARBA"/>
</dbReference>
<dbReference type="Proteomes" id="UP000007947">
    <property type="component" value="Chromosome"/>
</dbReference>
<dbReference type="Gene3D" id="3.40.50.2000">
    <property type="entry name" value="Glycogen Phosphorylase B"/>
    <property type="match status" value="2"/>
</dbReference>